<name>A0ABT2C3F4_9BURK</name>
<evidence type="ECO:0000313" key="8">
    <source>
        <dbReference type="EMBL" id="MCS0631366.1"/>
    </source>
</evidence>
<dbReference type="Proteomes" id="UP001165263">
    <property type="component" value="Unassembled WGS sequence"/>
</dbReference>
<evidence type="ECO:0000256" key="2">
    <source>
        <dbReference type="ARBA" id="ARBA00022801"/>
    </source>
</evidence>
<keyword evidence="2" id="KW-0378">Hydrolase</keyword>
<evidence type="ECO:0000256" key="6">
    <source>
        <dbReference type="ARBA" id="ARBA00037986"/>
    </source>
</evidence>
<keyword evidence="4" id="KW-0326">Glycosidase</keyword>
<keyword evidence="3" id="KW-0119">Carbohydrate metabolism</keyword>
<evidence type="ECO:0000256" key="1">
    <source>
        <dbReference type="ARBA" id="ARBA00022729"/>
    </source>
</evidence>
<evidence type="ECO:0000256" key="7">
    <source>
        <dbReference type="SAM" id="SignalP"/>
    </source>
</evidence>
<dbReference type="CDD" id="cd15482">
    <property type="entry name" value="Sialidase_non-viral"/>
    <property type="match status" value="2"/>
</dbReference>
<protein>
    <submittedName>
        <fullName evidence="8">Dockerin</fullName>
    </submittedName>
</protein>
<organism evidence="8 9">
    <name type="scientific">Telluria mixta</name>
    <dbReference type="NCBI Taxonomy" id="34071"/>
    <lineage>
        <taxon>Bacteria</taxon>
        <taxon>Pseudomonadati</taxon>
        <taxon>Pseudomonadota</taxon>
        <taxon>Betaproteobacteria</taxon>
        <taxon>Burkholderiales</taxon>
        <taxon>Oxalobacteraceae</taxon>
        <taxon>Telluria group</taxon>
        <taxon>Telluria</taxon>
    </lineage>
</organism>
<dbReference type="PANTHER" id="PTHR43739:SF2">
    <property type="entry name" value="OLIGOXYLOGLUCAN-REDUCING END-SPECIFIC XYLOGLUCANASE-RELATED"/>
    <property type="match status" value="1"/>
</dbReference>
<comment type="similarity">
    <text evidence="6">Belongs to the glycosyl hydrolase 74 family.</text>
</comment>
<feature type="chain" id="PRO_5045956664" evidence="7">
    <location>
        <begin position="26"/>
        <end position="786"/>
    </location>
</feature>
<keyword evidence="9" id="KW-1185">Reference proteome</keyword>
<dbReference type="InterPro" id="IPR052025">
    <property type="entry name" value="Xyloglucanase_GH74"/>
</dbReference>
<dbReference type="EMBL" id="JANUHC010000006">
    <property type="protein sequence ID" value="MCS0631366.1"/>
    <property type="molecule type" value="Genomic_DNA"/>
</dbReference>
<keyword evidence="1 7" id="KW-0732">Signal</keyword>
<gene>
    <name evidence="8" type="ORF">NX786_18725</name>
</gene>
<dbReference type="PROSITE" id="PS51257">
    <property type="entry name" value="PROKAR_LIPOPROTEIN"/>
    <property type="match status" value="1"/>
</dbReference>
<reference evidence="8" key="1">
    <citation type="submission" date="2022-08" db="EMBL/GenBank/DDBJ databases">
        <title>Reclassification of Massilia species as members of the genera Telluria, Duganella, Pseudoduganella, Mokoshia gen. nov. and Zemynaea gen. nov. using orthogonal and non-orthogonal genome-based approaches.</title>
        <authorList>
            <person name="Bowman J.P."/>
        </authorList>
    </citation>
    <scope>NUCLEOTIDE SEQUENCE</scope>
    <source>
        <strain evidence="8">LMG 11547</strain>
    </source>
</reference>
<evidence type="ECO:0000256" key="3">
    <source>
        <dbReference type="ARBA" id="ARBA00023277"/>
    </source>
</evidence>
<feature type="signal peptide" evidence="7">
    <location>
        <begin position="1"/>
        <end position="25"/>
    </location>
</feature>
<accession>A0ABT2C3F4</accession>
<sequence length="786" mass="83479">MHKMRLIALAGIVAGLAAGCGGSDADHGNGNTVLAGTIGSASPTIKPARFASVKFGGGGYVPGLVFHPTSPDVLYARTDVGGAYRWDPATSSWISITDGFGPDEGGYHGSETLALDPNDDQRVYLGGGMYVSADGHARLYISTDRGNHWTHVELPFSAGGNSQGRAVGERLMVDPNDSTILFYATRTAGLWKSTDRGQTWNQVTSLSTAKMTKAQIEATYWSSPVGMEQVIFDTNTKGTGSATQTIYTAVAPDYAGVAGLNHALYKTTDGGASWTGIATPADVQGYIIPHMVRAKDGMMYVAFTKGIGPGANGPARLYKFDGTNWTLLKSYDDTQWSSFGIGGLSVYGTGAHTRIALGVTNTWGNWQGQPVVQLSDDGGATWREIAAMMPHVPANGSFSGWMDDVEIDPNNKDRILHVTGGGVVETRNASDATPTWTFPNEGIEEVATKALMAPPAGAKYTLLRSGLDVGTWVQTELTKRPTLGPNGFFNSAYSADMAWSNPAYIATIGAATWDTPDRLGAYSTDSGATWTAFATNHPDAKAQQDEAASIAVTKTGSAVWAPSSSVPAWTADNGNTWTYTNLPPLANAWVSRGYHVVADRKNPNKVYAYNSGGAWWQQWSETARFFTSTDGGHTFTESTTFPTSGTALNSFQATSVAVNPNVEGDIWLADGFNILHSTDSGANWTKLNVTQSIPDPDNAFQPKIYGATSIALGKAPAGAKYSASIYVVGVINGQWGLYRSDDGGVNWTRYNDDLHQYAGISNLAADQAVPGRVYFAGAARGVLFTY</sequence>
<evidence type="ECO:0000256" key="5">
    <source>
        <dbReference type="ARBA" id="ARBA00023326"/>
    </source>
</evidence>
<evidence type="ECO:0000256" key="4">
    <source>
        <dbReference type="ARBA" id="ARBA00023295"/>
    </source>
</evidence>
<evidence type="ECO:0000313" key="9">
    <source>
        <dbReference type="Proteomes" id="UP001165263"/>
    </source>
</evidence>
<proteinExistence type="inferred from homology"/>
<keyword evidence="5" id="KW-0624">Polysaccharide degradation</keyword>
<dbReference type="PANTHER" id="PTHR43739">
    <property type="entry name" value="XYLOGLUCANASE (EUROFUNG)"/>
    <property type="match status" value="1"/>
</dbReference>
<dbReference type="Gene3D" id="2.130.10.10">
    <property type="entry name" value="YVTN repeat-like/Quinoprotein amine dehydrogenase"/>
    <property type="match status" value="2"/>
</dbReference>
<dbReference type="RefSeq" id="WP_259450432.1">
    <property type="nucleotide sequence ID" value="NZ_CP119520.1"/>
</dbReference>
<dbReference type="InterPro" id="IPR015943">
    <property type="entry name" value="WD40/YVTN_repeat-like_dom_sf"/>
</dbReference>
<dbReference type="SUPFAM" id="SSF110296">
    <property type="entry name" value="Oligoxyloglucan reducing end-specific cellobiohydrolase"/>
    <property type="match status" value="2"/>
</dbReference>
<comment type="caution">
    <text evidence="8">The sequence shown here is derived from an EMBL/GenBank/DDBJ whole genome shotgun (WGS) entry which is preliminary data.</text>
</comment>